<proteinExistence type="predicted"/>
<name>A0A8J4Y651_CHIOP</name>
<dbReference type="OrthoDB" id="8060926at2759"/>
<keyword evidence="3" id="KW-1185">Reference proteome</keyword>
<evidence type="ECO:0000256" key="1">
    <source>
        <dbReference type="SAM" id="MobiDB-lite"/>
    </source>
</evidence>
<protein>
    <submittedName>
        <fullName evidence="2">Uncharacterized protein</fullName>
    </submittedName>
</protein>
<dbReference type="AlphaFoldDB" id="A0A8J4Y651"/>
<feature type="compositionally biased region" description="Polar residues" evidence="1">
    <location>
        <begin position="113"/>
        <end position="124"/>
    </location>
</feature>
<evidence type="ECO:0000313" key="3">
    <source>
        <dbReference type="Proteomes" id="UP000770661"/>
    </source>
</evidence>
<organism evidence="2 3">
    <name type="scientific">Chionoecetes opilio</name>
    <name type="common">Atlantic snow crab</name>
    <name type="synonym">Cancer opilio</name>
    <dbReference type="NCBI Taxonomy" id="41210"/>
    <lineage>
        <taxon>Eukaryota</taxon>
        <taxon>Metazoa</taxon>
        <taxon>Ecdysozoa</taxon>
        <taxon>Arthropoda</taxon>
        <taxon>Crustacea</taxon>
        <taxon>Multicrustacea</taxon>
        <taxon>Malacostraca</taxon>
        <taxon>Eumalacostraca</taxon>
        <taxon>Eucarida</taxon>
        <taxon>Decapoda</taxon>
        <taxon>Pleocyemata</taxon>
        <taxon>Brachyura</taxon>
        <taxon>Eubrachyura</taxon>
        <taxon>Majoidea</taxon>
        <taxon>Majidae</taxon>
        <taxon>Chionoecetes</taxon>
    </lineage>
</organism>
<comment type="caution">
    <text evidence="2">The sequence shown here is derived from an EMBL/GenBank/DDBJ whole genome shotgun (WGS) entry which is preliminary data.</text>
</comment>
<dbReference type="EMBL" id="JACEEZ010019578">
    <property type="protein sequence ID" value="KAG0715580.1"/>
    <property type="molecule type" value="Genomic_DNA"/>
</dbReference>
<feature type="compositionally biased region" description="Basic and acidic residues" evidence="1">
    <location>
        <begin position="139"/>
        <end position="158"/>
    </location>
</feature>
<sequence>MMMSWSPPWGLCHGHLPAVMGSPQDQKGCPRKGVGEEVSPAEVIPEPSDLIDGRAGSKLKGNDNTFSQLAGTALVTFPEGAKQAIELFFESTRRHPKRCRTTQTEVKHRTLFQEHSTGANTVGESYSGVPQKGKSPLKFSREEREKNPQHREKLEGKEPYVTCDSSASRSPKKSVGKGSELLSKQKKQTTPPSHALHTNLGKSLHHTAEDTDVWACVGMWAPQESPPTVPKAGEKPDKIPRFIYTLSRTWGAAGDS</sequence>
<evidence type="ECO:0000313" key="2">
    <source>
        <dbReference type="EMBL" id="KAG0715580.1"/>
    </source>
</evidence>
<accession>A0A8J4Y651</accession>
<feature type="region of interest" description="Disordered" evidence="1">
    <location>
        <begin position="99"/>
        <end position="200"/>
    </location>
</feature>
<reference evidence="2" key="1">
    <citation type="submission" date="2020-07" db="EMBL/GenBank/DDBJ databases">
        <title>The High-quality genome of the commercially important snow crab, Chionoecetes opilio.</title>
        <authorList>
            <person name="Jeong J.-H."/>
            <person name="Ryu S."/>
        </authorList>
    </citation>
    <scope>NUCLEOTIDE SEQUENCE</scope>
    <source>
        <strain evidence="2">MADBK_172401_WGS</strain>
        <tissue evidence="2">Digestive gland</tissue>
    </source>
</reference>
<gene>
    <name evidence="2" type="ORF">GWK47_011635</name>
</gene>
<dbReference type="Proteomes" id="UP000770661">
    <property type="component" value="Unassembled WGS sequence"/>
</dbReference>